<protein>
    <submittedName>
        <fullName evidence="3">Intraflagellar transport 27</fullName>
    </submittedName>
</protein>
<reference evidence="3" key="1">
    <citation type="submission" date="2025-08" db="UniProtKB">
        <authorList>
            <consortium name="Ensembl"/>
        </authorList>
    </citation>
    <scope>IDENTIFICATION</scope>
</reference>
<proteinExistence type="predicted"/>
<accession>A0A3Q4H2P2</accession>
<sequence>MVKLRARCLLVGDAAVGKSALSHMFYSDGTLFQKNYSMVRELYIIDSAGKETLVDSCEKMWGEPSLLCLVFDLTSEQSFANCSRWLERVRAHCQGLHVPGVLVGNKSDLSARREVQASVAKEWAQSQGLEYHETSAKEMENCDAPLLCLARAFHSLYREHRETIQNLNPG</sequence>
<dbReference type="AlphaFoldDB" id="A0A3Q4H2P2"/>
<dbReference type="GeneTree" id="ENSGT00870000136549"/>
<keyword evidence="1" id="KW-0547">Nucleotide-binding</keyword>
<dbReference type="STRING" id="32507.ENSNBRP00000015906"/>
<dbReference type="OMA" id="KMWGQPS"/>
<dbReference type="GO" id="GO:0003924">
    <property type="term" value="F:GTPase activity"/>
    <property type="evidence" value="ECO:0007669"/>
    <property type="project" value="InterPro"/>
</dbReference>
<dbReference type="InterPro" id="IPR001806">
    <property type="entry name" value="Small_GTPase"/>
</dbReference>
<dbReference type="GO" id="GO:0005525">
    <property type="term" value="F:GTP binding"/>
    <property type="evidence" value="ECO:0007669"/>
    <property type="project" value="UniProtKB-KW"/>
</dbReference>
<dbReference type="InterPro" id="IPR050209">
    <property type="entry name" value="Rab_GTPases_membrane_traffic"/>
</dbReference>
<dbReference type="SUPFAM" id="SSF52540">
    <property type="entry name" value="P-loop containing nucleoside triphosphate hydrolases"/>
    <property type="match status" value="1"/>
</dbReference>
<dbReference type="Ensembl" id="ENSNBRT00000016336.1">
    <property type="protein sequence ID" value="ENSNBRP00000015906.1"/>
    <property type="gene ID" value="ENSNBRG00000012302.1"/>
</dbReference>
<dbReference type="PRINTS" id="PR00449">
    <property type="entry name" value="RASTRNSFRMNG"/>
</dbReference>
<dbReference type="SMART" id="SM00174">
    <property type="entry name" value="RHO"/>
    <property type="match status" value="1"/>
</dbReference>
<dbReference type="PROSITE" id="PS51419">
    <property type="entry name" value="RAB"/>
    <property type="match status" value="1"/>
</dbReference>
<keyword evidence="2" id="KW-0342">GTP-binding</keyword>
<evidence type="ECO:0000313" key="3">
    <source>
        <dbReference type="Ensembl" id="ENSNBRP00000015906.1"/>
    </source>
</evidence>
<evidence type="ECO:0000256" key="1">
    <source>
        <dbReference type="ARBA" id="ARBA00022741"/>
    </source>
</evidence>
<organism evidence="3 4">
    <name type="scientific">Neolamprologus brichardi</name>
    <name type="common">Fairy cichlid</name>
    <name type="synonym">Lamprologus brichardi</name>
    <dbReference type="NCBI Taxonomy" id="32507"/>
    <lineage>
        <taxon>Eukaryota</taxon>
        <taxon>Metazoa</taxon>
        <taxon>Chordata</taxon>
        <taxon>Craniata</taxon>
        <taxon>Vertebrata</taxon>
        <taxon>Euteleostomi</taxon>
        <taxon>Actinopterygii</taxon>
        <taxon>Neopterygii</taxon>
        <taxon>Teleostei</taxon>
        <taxon>Neoteleostei</taxon>
        <taxon>Acanthomorphata</taxon>
        <taxon>Ovalentaria</taxon>
        <taxon>Cichlomorphae</taxon>
        <taxon>Cichliformes</taxon>
        <taxon>Cichlidae</taxon>
        <taxon>African cichlids</taxon>
        <taxon>Pseudocrenilabrinae</taxon>
        <taxon>Lamprologini</taxon>
        <taxon>Neolamprologus</taxon>
    </lineage>
</organism>
<dbReference type="SMART" id="SM00173">
    <property type="entry name" value="RAS"/>
    <property type="match status" value="1"/>
</dbReference>
<dbReference type="Gene3D" id="3.40.50.300">
    <property type="entry name" value="P-loop containing nucleotide triphosphate hydrolases"/>
    <property type="match status" value="1"/>
</dbReference>
<name>A0A3Q4H2P2_NEOBR</name>
<dbReference type="Proteomes" id="UP000261580">
    <property type="component" value="Unassembled WGS sequence"/>
</dbReference>
<evidence type="ECO:0000313" key="4">
    <source>
        <dbReference type="Proteomes" id="UP000261580"/>
    </source>
</evidence>
<evidence type="ECO:0000256" key="2">
    <source>
        <dbReference type="ARBA" id="ARBA00023134"/>
    </source>
</evidence>
<reference evidence="3" key="2">
    <citation type="submission" date="2025-09" db="UniProtKB">
        <authorList>
            <consortium name="Ensembl"/>
        </authorList>
    </citation>
    <scope>IDENTIFICATION</scope>
</reference>
<keyword evidence="4" id="KW-1185">Reference proteome</keyword>
<dbReference type="Pfam" id="PF00071">
    <property type="entry name" value="Ras"/>
    <property type="match status" value="1"/>
</dbReference>
<dbReference type="Bgee" id="ENSNBRG00000012302">
    <property type="expression patterns" value="Expressed in testis and 3 other cell types or tissues"/>
</dbReference>
<dbReference type="SMART" id="SM00175">
    <property type="entry name" value="RAB"/>
    <property type="match status" value="1"/>
</dbReference>
<dbReference type="InterPro" id="IPR027417">
    <property type="entry name" value="P-loop_NTPase"/>
</dbReference>
<dbReference type="PANTHER" id="PTHR47979">
    <property type="entry name" value="DRAB11-RELATED"/>
    <property type="match status" value="1"/>
</dbReference>